<keyword evidence="2" id="KW-0677">Repeat</keyword>
<dbReference type="InterPro" id="IPR003593">
    <property type="entry name" value="AAA+_ATPase"/>
</dbReference>
<evidence type="ECO:0000256" key="4">
    <source>
        <dbReference type="ARBA" id="ARBA00022840"/>
    </source>
</evidence>
<dbReference type="GO" id="GO:0005524">
    <property type="term" value="F:ATP binding"/>
    <property type="evidence" value="ECO:0007669"/>
    <property type="project" value="UniProtKB-KW"/>
</dbReference>
<keyword evidence="7" id="KW-1185">Reference proteome</keyword>
<dbReference type="PROSITE" id="PS50893">
    <property type="entry name" value="ABC_TRANSPORTER_2"/>
    <property type="match status" value="2"/>
</dbReference>
<name>A0ABP7JFE8_9PSEU</name>
<protein>
    <submittedName>
        <fullName evidence="6">Sugar ABC transporter ATP-binding protein</fullName>
    </submittedName>
</protein>
<feature type="domain" description="ABC transporter" evidence="5">
    <location>
        <begin position="21"/>
        <end position="253"/>
    </location>
</feature>
<evidence type="ECO:0000313" key="6">
    <source>
        <dbReference type="EMBL" id="GAA3843772.1"/>
    </source>
</evidence>
<dbReference type="CDD" id="cd03216">
    <property type="entry name" value="ABC_Carb_Monos_I"/>
    <property type="match status" value="1"/>
</dbReference>
<organism evidence="6 7">
    <name type="scientific">Amycolatopsis tucumanensis</name>
    <dbReference type="NCBI Taxonomy" id="401106"/>
    <lineage>
        <taxon>Bacteria</taxon>
        <taxon>Bacillati</taxon>
        <taxon>Actinomycetota</taxon>
        <taxon>Actinomycetes</taxon>
        <taxon>Pseudonocardiales</taxon>
        <taxon>Pseudonocardiaceae</taxon>
        <taxon>Amycolatopsis</taxon>
    </lineage>
</organism>
<reference evidence="7" key="1">
    <citation type="journal article" date="2019" name="Int. J. Syst. Evol. Microbiol.">
        <title>The Global Catalogue of Microorganisms (GCM) 10K type strain sequencing project: providing services to taxonomists for standard genome sequencing and annotation.</title>
        <authorList>
            <consortium name="The Broad Institute Genomics Platform"/>
            <consortium name="The Broad Institute Genome Sequencing Center for Infectious Disease"/>
            <person name="Wu L."/>
            <person name="Ma J."/>
        </authorList>
    </citation>
    <scope>NUCLEOTIDE SEQUENCE [LARGE SCALE GENOMIC DNA]</scope>
    <source>
        <strain evidence="7">JCM 17017</strain>
    </source>
</reference>
<dbReference type="InterPro" id="IPR027417">
    <property type="entry name" value="P-loop_NTPase"/>
</dbReference>
<feature type="domain" description="ABC transporter" evidence="5">
    <location>
        <begin position="269"/>
        <end position="514"/>
    </location>
</feature>
<sequence>MSQSLVEQLDIDPAGDGTLLVDMAKVTKTYRGVHAISEVDFDLRAGEVHALVGENGAGKSTLCKILAGAVQHSSGVVRISGEEVSFRRPHEALDHGIAMVYQETSLVPTMTAAQNIELGHEKLLTRFRSLNIGAQQLLQSMNFHVDPTAYVSNLGAAKKQMVEIARALRTGARIVIFDEPTASLTPEETLHLFNVIEDLRDAGLGIIYVSHALEESLAIANRVTVLRDGKRVACLDAKQTSRDEIVKYMVGRPLDGPARNRPAAREGHVRRRRVLEVENLILGNVVKNMSFSAYAGEVLGIAGLIGSGRTETAKIVTGALKRNRIHGGRVLLNGKPVRYRVPKQAIDDGIVYITEDRKLDGFFETMTVADNIYLGYLASRRGRRQWLLSGSQRKRIAGEWSAKLRIKAINADAKIIELSGGNQQKVVVGKSLVAEPEVVIFDEPTRGVDVGAIDEIHHLIRTLADEGKAVIVISSYLPEILAVSDRILVTRFGRAVAEFSRAEATQEKIMYAAIY</sequence>
<dbReference type="InterPro" id="IPR050107">
    <property type="entry name" value="ABC_carbohydrate_import_ATPase"/>
</dbReference>
<dbReference type="EMBL" id="BAABCM010000014">
    <property type="protein sequence ID" value="GAA3843772.1"/>
    <property type="molecule type" value="Genomic_DNA"/>
</dbReference>
<dbReference type="PROSITE" id="PS00211">
    <property type="entry name" value="ABC_TRANSPORTER_1"/>
    <property type="match status" value="1"/>
</dbReference>
<keyword evidence="3" id="KW-0547">Nucleotide-binding</keyword>
<gene>
    <name evidence="6" type="ORF">GCM10022380_72560</name>
</gene>
<dbReference type="RefSeq" id="WP_237339124.1">
    <property type="nucleotide sequence ID" value="NZ_BAABCM010000014.1"/>
</dbReference>
<accession>A0ABP7JFE8</accession>
<comment type="caution">
    <text evidence="6">The sequence shown here is derived from an EMBL/GenBank/DDBJ whole genome shotgun (WGS) entry which is preliminary data.</text>
</comment>
<dbReference type="SMART" id="SM00382">
    <property type="entry name" value="AAA"/>
    <property type="match status" value="2"/>
</dbReference>
<evidence type="ECO:0000313" key="7">
    <source>
        <dbReference type="Proteomes" id="UP001501624"/>
    </source>
</evidence>
<dbReference type="SUPFAM" id="SSF52540">
    <property type="entry name" value="P-loop containing nucleoside triphosphate hydrolases"/>
    <property type="match status" value="2"/>
</dbReference>
<keyword evidence="1" id="KW-0813">Transport</keyword>
<dbReference type="Proteomes" id="UP001501624">
    <property type="component" value="Unassembled WGS sequence"/>
</dbReference>
<evidence type="ECO:0000256" key="2">
    <source>
        <dbReference type="ARBA" id="ARBA00022737"/>
    </source>
</evidence>
<dbReference type="Pfam" id="PF00005">
    <property type="entry name" value="ABC_tran"/>
    <property type="match status" value="2"/>
</dbReference>
<evidence type="ECO:0000256" key="1">
    <source>
        <dbReference type="ARBA" id="ARBA00022448"/>
    </source>
</evidence>
<keyword evidence="4 6" id="KW-0067">ATP-binding</keyword>
<evidence type="ECO:0000259" key="5">
    <source>
        <dbReference type="PROSITE" id="PS50893"/>
    </source>
</evidence>
<dbReference type="CDD" id="cd03215">
    <property type="entry name" value="ABC_Carb_Monos_II"/>
    <property type="match status" value="1"/>
</dbReference>
<dbReference type="InterPro" id="IPR017871">
    <property type="entry name" value="ABC_transporter-like_CS"/>
</dbReference>
<dbReference type="PANTHER" id="PTHR43790">
    <property type="entry name" value="CARBOHYDRATE TRANSPORT ATP-BINDING PROTEIN MG119-RELATED"/>
    <property type="match status" value="1"/>
</dbReference>
<evidence type="ECO:0000256" key="3">
    <source>
        <dbReference type="ARBA" id="ARBA00022741"/>
    </source>
</evidence>
<dbReference type="Gene3D" id="3.40.50.300">
    <property type="entry name" value="P-loop containing nucleotide triphosphate hydrolases"/>
    <property type="match status" value="2"/>
</dbReference>
<dbReference type="PANTHER" id="PTHR43790:SF9">
    <property type="entry name" value="GALACTOFURANOSE TRANSPORTER ATP-BINDING PROTEIN YTFR"/>
    <property type="match status" value="1"/>
</dbReference>
<dbReference type="InterPro" id="IPR003439">
    <property type="entry name" value="ABC_transporter-like_ATP-bd"/>
</dbReference>
<proteinExistence type="predicted"/>